<comment type="caution">
    <text evidence="1">The sequence shown here is derived from an EMBL/GenBank/DDBJ whole genome shotgun (WGS) entry which is preliminary data.</text>
</comment>
<evidence type="ECO:0000313" key="2">
    <source>
        <dbReference type="Proteomes" id="UP000482960"/>
    </source>
</evidence>
<dbReference type="AlphaFoldDB" id="A0A6V8L4C6"/>
<organism evidence="1 2">
    <name type="scientific">Phytohabitans rumicis</name>
    <dbReference type="NCBI Taxonomy" id="1076125"/>
    <lineage>
        <taxon>Bacteria</taxon>
        <taxon>Bacillati</taxon>
        <taxon>Actinomycetota</taxon>
        <taxon>Actinomycetes</taxon>
        <taxon>Micromonosporales</taxon>
        <taxon>Micromonosporaceae</taxon>
    </lineage>
</organism>
<evidence type="ECO:0000313" key="1">
    <source>
        <dbReference type="EMBL" id="GFJ92112.1"/>
    </source>
</evidence>
<gene>
    <name evidence="1" type="ORF">Prum_057540</name>
</gene>
<keyword evidence="2" id="KW-1185">Reference proteome</keyword>
<reference evidence="1 2" key="1">
    <citation type="submission" date="2020-03" db="EMBL/GenBank/DDBJ databases">
        <title>Whole genome shotgun sequence of Phytohabitans rumicis NBRC 108638.</title>
        <authorList>
            <person name="Komaki H."/>
            <person name="Tamura T."/>
        </authorList>
    </citation>
    <scope>NUCLEOTIDE SEQUENCE [LARGE SCALE GENOMIC DNA]</scope>
    <source>
        <strain evidence="1 2">NBRC 108638</strain>
    </source>
</reference>
<sequence>MPQVTDADVHLVAQPRIDTVVTEFQSEARRLRSDYAGFAWIGDEPDAESGMMGQDYQHRTVDSQLFLPDTHWYNGDALDDAEVQVTVGLVQVPGTGRGTQGLVGAIAEPEVNFFEHPDNAGGVGVCLGLRGEIWSNVGLSYRVTVVSNPDAIVRVGETE</sequence>
<dbReference type="Proteomes" id="UP000482960">
    <property type="component" value="Unassembled WGS sequence"/>
</dbReference>
<reference evidence="1 2" key="2">
    <citation type="submission" date="2020-03" db="EMBL/GenBank/DDBJ databases">
        <authorList>
            <person name="Ichikawa N."/>
            <person name="Kimura A."/>
            <person name="Kitahashi Y."/>
            <person name="Uohara A."/>
        </authorList>
    </citation>
    <scope>NUCLEOTIDE SEQUENCE [LARGE SCALE GENOMIC DNA]</scope>
    <source>
        <strain evidence="1 2">NBRC 108638</strain>
    </source>
</reference>
<dbReference type="EMBL" id="BLPG01000001">
    <property type="protein sequence ID" value="GFJ92112.1"/>
    <property type="molecule type" value="Genomic_DNA"/>
</dbReference>
<name>A0A6V8L4C6_9ACTN</name>
<proteinExistence type="predicted"/>
<accession>A0A6V8L4C6</accession>
<protein>
    <submittedName>
        <fullName evidence="1">Uncharacterized protein</fullName>
    </submittedName>
</protein>